<proteinExistence type="predicted"/>
<organism evidence="1 2">
    <name type="scientific">Vibrio variabilis</name>
    <dbReference type="NCBI Taxonomy" id="990271"/>
    <lineage>
        <taxon>Bacteria</taxon>
        <taxon>Pseudomonadati</taxon>
        <taxon>Pseudomonadota</taxon>
        <taxon>Gammaproteobacteria</taxon>
        <taxon>Vibrionales</taxon>
        <taxon>Vibrionaceae</taxon>
        <taxon>Vibrio</taxon>
    </lineage>
</organism>
<dbReference type="Proteomes" id="UP000029223">
    <property type="component" value="Unassembled WGS sequence"/>
</dbReference>
<comment type="caution">
    <text evidence="1">The sequence shown here is derived from an EMBL/GenBank/DDBJ whole genome shotgun (WGS) entry which is preliminary data.</text>
</comment>
<keyword evidence="2" id="KW-1185">Reference proteome</keyword>
<dbReference type="EMBL" id="BBMS01000086">
    <property type="protein sequence ID" value="GAL30173.1"/>
    <property type="molecule type" value="Genomic_DNA"/>
</dbReference>
<reference evidence="2" key="1">
    <citation type="submission" date="2014-09" db="EMBL/GenBank/DDBJ databases">
        <title>Vibrio variabilis JCM 19239. (C206) whole genome shotgun sequence.</title>
        <authorList>
            <person name="Sawabe T."/>
            <person name="Meirelles P."/>
            <person name="Nakanishi M."/>
            <person name="Sayaka M."/>
            <person name="Hattori M."/>
            <person name="Ohkuma M."/>
        </authorList>
    </citation>
    <scope>NUCLEOTIDE SEQUENCE [LARGE SCALE GENOMIC DNA]</scope>
    <source>
        <strain evidence="2">JCM 19239</strain>
    </source>
</reference>
<name>A0ABQ0JN32_9VIBR</name>
<evidence type="ECO:0000313" key="1">
    <source>
        <dbReference type="EMBL" id="GAL30173.1"/>
    </source>
</evidence>
<evidence type="ECO:0000313" key="2">
    <source>
        <dbReference type="Proteomes" id="UP000029223"/>
    </source>
</evidence>
<sequence length="84" mass="9688">MSDTNEKLGDIIADLNSYIASLPKPEKPKRKQQSVEYINEFINDYLDSEPKPSKTGAMKAYRDAGNACEQKKFHGYYQEQINKR</sequence>
<gene>
    <name evidence="1" type="ORF">JCM19239_6806</name>
</gene>
<accession>A0ABQ0JN32</accession>
<reference evidence="2" key="2">
    <citation type="submission" date="2014-09" db="EMBL/GenBank/DDBJ databases">
        <authorList>
            <consortium name="NBRP consortium"/>
            <person name="Sawabe T."/>
            <person name="Meirelles P."/>
            <person name="Nakanishi M."/>
            <person name="Sayaka M."/>
            <person name="Hattori M."/>
            <person name="Ohkuma M."/>
        </authorList>
    </citation>
    <scope>NUCLEOTIDE SEQUENCE [LARGE SCALE GENOMIC DNA]</scope>
    <source>
        <strain evidence="2">JCM 19239</strain>
    </source>
</reference>
<protein>
    <submittedName>
        <fullName evidence="1">Uncharacterized protein</fullName>
    </submittedName>
</protein>